<comment type="caution">
    <text evidence="3">The sequence shown here is derived from an EMBL/GenBank/DDBJ whole genome shotgun (WGS) entry which is preliminary data.</text>
</comment>
<dbReference type="AlphaFoldDB" id="A0A1Y1ZHC9"/>
<feature type="transmembrane region" description="Helical" evidence="2">
    <location>
        <begin position="162"/>
        <end position="180"/>
    </location>
</feature>
<proteinExistence type="predicted"/>
<dbReference type="PANTHER" id="PTHR35394">
    <property type="entry name" value="DUF3176 DOMAIN-CONTAINING PROTEIN"/>
    <property type="match status" value="1"/>
</dbReference>
<feature type="region of interest" description="Disordered" evidence="1">
    <location>
        <begin position="1"/>
        <end position="43"/>
    </location>
</feature>
<reference evidence="3 4" key="1">
    <citation type="submission" date="2016-07" db="EMBL/GenBank/DDBJ databases">
        <title>Pervasive Adenine N6-methylation of Active Genes in Fungi.</title>
        <authorList>
            <consortium name="DOE Joint Genome Institute"/>
            <person name="Mondo S.J."/>
            <person name="Dannebaum R.O."/>
            <person name="Kuo R.C."/>
            <person name="Labutti K."/>
            <person name="Haridas S."/>
            <person name="Kuo A."/>
            <person name="Salamov A."/>
            <person name="Ahrendt S.R."/>
            <person name="Lipzen A."/>
            <person name="Sullivan W."/>
            <person name="Andreopoulos W.B."/>
            <person name="Clum A."/>
            <person name="Lindquist E."/>
            <person name="Daum C."/>
            <person name="Ramamoorthy G.K."/>
            <person name="Gryganskyi A."/>
            <person name="Culley D."/>
            <person name="Magnuson J.K."/>
            <person name="James T.Y."/>
            <person name="O'Malley M.A."/>
            <person name="Stajich J.E."/>
            <person name="Spatafora J.W."/>
            <person name="Visel A."/>
            <person name="Grigoriev I.V."/>
        </authorList>
    </citation>
    <scope>NUCLEOTIDE SEQUENCE [LARGE SCALE GENOMIC DNA]</scope>
    <source>
        <strain evidence="3 4">CBS 115471</strain>
    </source>
</reference>
<dbReference type="PANTHER" id="PTHR35394:SF5">
    <property type="entry name" value="DUF3176 DOMAIN-CONTAINING PROTEIN"/>
    <property type="match status" value="1"/>
</dbReference>
<dbReference type="Pfam" id="PF11374">
    <property type="entry name" value="DUF3176"/>
    <property type="match status" value="1"/>
</dbReference>
<gene>
    <name evidence="3" type="ORF">BCR34DRAFT_615659</name>
</gene>
<name>A0A1Y1ZHC9_9PLEO</name>
<keyword evidence="2" id="KW-1133">Transmembrane helix</keyword>
<evidence type="ECO:0000313" key="4">
    <source>
        <dbReference type="Proteomes" id="UP000193144"/>
    </source>
</evidence>
<keyword evidence="4" id="KW-1185">Reference proteome</keyword>
<dbReference type="InterPro" id="IPR021514">
    <property type="entry name" value="DUF3176"/>
</dbReference>
<organism evidence="3 4">
    <name type="scientific">Clohesyomyces aquaticus</name>
    <dbReference type="NCBI Taxonomy" id="1231657"/>
    <lineage>
        <taxon>Eukaryota</taxon>
        <taxon>Fungi</taxon>
        <taxon>Dikarya</taxon>
        <taxon>Ascomycota</taxon>
        <taxon>Pezizomycotina</taxon>
        <taxon>Dothideomycetes</taxon>
        <taxon>Pleosporomycetidae</taxon>
        <taxon>Pleosporales</taxon>
        <taxon>Lindgomycetaceae</taxon>
        <taxon>Clohesyomyces</taxon>
    </lineage>
</organism>
<dbReference type="EMBL" id="MCFA01000083">
    <property type="protein sequence ID" value="ORY09663.1"/>
    <property type="molecule type" value="Genomic_DNA"/>
</dbReference>
<feature type="transmembrane region" description="Helical" evidence="2">
    <location>
        <begin position="62"/>
        <end position="82"/>
    </location>
</feature>
<evidence type="ECO:0000256" key="2">
    <source>
        <dbReference type="SAM" id="Phobius"/>
    </source>
</evidence>
<dbReference type="STRING" id="1231657.A0A1Y1ZHC9"/>
<dbReference type="Proteomes" id="UP000193144">
    <property type="component" value="Unassembled WGS sequence"/>
</dbReference>
<sequence length="620" mass="69128">MAHYHTLDGNSIASLPDVQTDDSTHEYTPLKGNHEMSPFEVTDEGNTGTRDYYEFSEWKWEILAWILGTAIIAATVAILITFNGSLVEKWPLPIRINPVVAFLAQVAQSALLMPTQACIGQLKWSWFRNSHKTINLENYDAASRGPLGSALLIFGLSRKPRLVHLGALITIFMLVFSTFFQQAVQIRLRLQEFTGRTATTPRLVKYMIQTRSGADQIYSKGYLYSNDDIGADLYITNKINSGLLASSPTLSDVRSHCPGEQCNWDPYKTLAICYSTEDVSSQLITITSERGDDLVTLPGIEVREYGGIDTLWTSTIFGNGASMKGFRGQKSKKTDSELKNPDSNLGDLAHIYLAYQDQCLVPKNDSSPPNNRKYWRAFKGTIQLCLQTLQTYHNTNTSASNETSTTVIQEHRNLRWNADGDPLKTKNANWTTKLKDDDKVFSFPLATAEIIGGQLATSLNFTASIRGAQGGDNYLSDSIIASNIIADVLGDPTRCVNSTDYHLGGFDKRLNFTATTLTNAFRVSANNDYVTGTTFHTVQFIHVQFPMLAPPAALFAAITLFFLATVIRTTKIPVWKSSQLAVLYTMHEPERLGLKSTMEKEAETMNLRFRNTGNWQLEHD</sequence>
<protein>
    <submittedName>
        <fullName evidence="3">Uncharacterized protein</fullName>
    </submittedName>
</protein>
<evidence type="ECO:0000313" key="3">
    <source>
        <dbReference type="EMBL" id="ORY09663.1"/>
    </source>
</evidence>
<dbReference type="OrthoDB" id="5242705at2759"/>
<feature type="transmembrane region" description="Helical" evidence="2">
    <location>
        <begin position="548"/>
        <end position="567"/>
    </location>
</feature>
<keyword evidence="2" id="KW-0812">Transmembrane</keyword>
<accession>A0A1Y1ZHC9</accession>
<evidence type="ECO:0000256" key="1">
    <source>
        <dbReference type="SAM" id="MobiDB-lite"/>
    </source>
</evidence>
<keyword evidence="2" id="KW-0472">Membrane</keyword>